<sequence length="144" mass="17090">MSQEDPKVMSTIKIQAWWRGTLVRRALLHAALRAWVIQCWWRTILAKLLEKRRNEMLKTFLKEEQAAVRLQSWVRMWRARQHYCQVLSAVRVIQTFWRGHTCTSRGLIKGHYRVTTRELHLELEILLGSGPCIMTECIPLPIKQ</sequence>
<organism evidence="2 3">
    <name type="scientific">Octodon degus</name>
    <name type="common">Degu</name>
    <name type="synonym">Sciurus degus</name>
    <dbReference type="NCBI Taxonomy" id="10160"/>
    <lineage>
        <taxon>Eukaryota</taxon>
        <taxon>Metazoa</taxon>
        <taxon>Chordata</taxon>
        <taxon>Craniata</taxon>
        <taxon>Vertebrata</taxon>
        <taxon>Euteleostomi</taxon>
        <taxon>Mammalia</taxon>
        <taxon>Eutheria</taxon>
        <taxon>Euarchontoglires</taxon>
        <taxon>Glires</taxon>
        <taxon>Rodentia</taxon>
        <taxon>Hystricomorpha</taxon>
        <taxon>Octodontidae</taxon>
        <taxon>Octodon</taxon>
    </lineage>
</organism>
<dbReference type="PANTHER" id="PTHR21633:SF14">
    <property type="entry name" value="IQ DOMAIN-CONTAINING PROTEIN F1"/>
    <property type="match status" value="1"/>
</dbReference>
<evidence type="ECO:0000313" key="3">
    <source>
        <dbReference type="RefSeq" id="XP_012372938.2"/>
    </source>
</evidence>
<keyword evidence="2" id="KW-1185">Reference proteome</keyword>
<dbReference type="InParanoid" id="A0A6P3VEB0"/>
<keyword evidence="1" id="KW-0677">Repeat</keyword>
<dbReference type="CTD" id="132141"/>
<dbReference type="GeneID" id="105743901"/>
<dbReference type="OrthoDB" id="9803391at2759"/>
<dbReference type="FunFam" id="1.20.5.190:FF:000014">
    <property type="entry name" value="IQ motif containing F5"/>
    <property type="match status" value="1"/>
</dbReference>
<dbReference type="Gene3D" id="1.20.5.190">
    <property type="match status" value="2"/>
</dbReference>
<evidence type="ECO:0000256" key="1">
    <source>
        <dbReference type="ARBA" id="ARBA00022737"/>
    </source>
</evidence>
<dbReference type="Proteomes" id="UP000515203">
    <property type="component" value="Unplaced"/>
</dbReference>
<dbReference type="GO" id="GO:0005516">
    <property type="term" value="F:calmodulin binding"/>
    <property type="evidence" value="ECO:0007669"/>
    <property type="project" value="TreeGrafter"/>
</dbReference>
<dbReference type="RefSeq" id="XP_012372938.2">
    <property type="nucleotide sequence ID" value="XM_012517484.2"/>
</dbReference>
<dbReference type="InterPro" id="IPR039887">
    <property type="entry name" value="IQCF"/>
</dbReference>
<dbReference type="SMART" id="SM00015">
    <property type="entry name" value="IQ"/>
    <property type="match status" value="3"/>
</dbReference>
<evidence type="ECO:0000313" key="2">
    <source>
        <dbReference type="Proteomes" id="UP000515203"/>
    </source>
</evidence>
<dbReference type="FunCoup" id="A0A6P3VEB0">
    <property type="interactions" value="43"/>
</dbReference>
<dbReference type="SUPFAM" id="SSF52540">
    <property type="entry name" value="P-loop containing nucleoside triphosphate hydrolases"/>
    <property type="match status" value="1"/>
</dbReference>
<dbReference type="Pfam" id="PF00612">
    <property type="entry name" value="IQ"/>
    <property type="match status" value="3"/>
</dbReference>
<accession>A0A6P3VEB0</accession>
<dbReference type="AlphaFoldDB" id="A0A6P3VEB0"/>
<dbReference type="FunFam" id="1.20.5.190:FF:000015">
    <property type="entry name" value="IQ motif containing F5"/>
    <property type="match status" value="1"/>
</dbReference>
<dbReference type="InterPro" id="IPR000048">
    <property type="entry name" value="IQ_motif_EF-hand-BS"/>
</dbReference>
<dbReference type="InterPro" id="IPR027417">
    <property type="entry name" value="P-loop_NTPase"/>
</dbReference>
<dbReference type="PANTHER" id="PTHR21633">
    <property type="entry name" value="IQ MOTIF CONTAINING F"/>
    <property type="match status" value="1"/>
</dbReference>
<name>A0A6P3VEB0_OCTDE</name>
<proteinExistence type="predicted"/>
<dbReference type="PROSITE" id="PS50096">
    <property type="entry name" value="IQ"/>
    <property type="match status" value="2"/>
</dbReference>
<protein>
    <submittedName>
        <fullName evidence="3">IQ domain-containing protein F1</fullName>
    </submittedName>
</protein>
<reference evidence="3" key="1">
    <citation type="submission" date="2025-08" db="UniProtKB">
        <authorList>
            <consortium name="RefSeq"/>
        </authorList>
    </citation>
    <scope>IDENTIFICATION</scope>
</reference>
<gene>
    <name evidence="3" type="primary">Iqcf1</name>
</gene>